<reference evidence="2" key="2">
    <citation type="submission" date="2020-05" db="UniProtKB">
        <authorList>
            <consortium name="EnsemblMetazoa"/>
        </authorList>
    </citation>
    <scope>IDENTIFICATION</scope>
    <source>
        <strain evidence="2">IAEA</strain>
    </source>
</reference>
<accession>A0A1A9ZPQ3</accession>
<dbReference type="InterPro" id="IPR009050">
    <property type="entry name" value="Globin-like_sf"/>
</dbReference>
<feature type="region of interest" description="Disordered" evidence="1">
    <location>
        <begin position="159"/>
        <end position="179"/>
    </location>
</feature>
<reference evidence="3" key="1">
    <citation type="submission" date="2014-03" db="EMBL/GenBank/DDBJ databases">
        <authorList>
            <person name="Aksoy S."/>
            <person name="Warren W."/>
            <person name="Wilson R.K."/>
        </authorList>
    </citation>
    <scope>NUCLEOTIDE SEQUENCE [LARGE SCALE GENOMIC DNA]</scope>
    <source>
        <strain evidence="3">IAEA</strain>
    </source>
</reference>
<dbReference type="InterPro" id="IPR044399">
    <property type="entry name" value="Mb-like_M"/>
</dbReference>
<proteinExistence type="predicted"/>
<evidence type="ECO:0000313" key="2">
    <source>
        <dbReference type="EnsemblMetazoa" id="GPAI021184-PA"/>
    </source>
</evidence>
<protein>
    <recommendedName>
        <fullName evidence="4">Globin family profile domain-containing protein</fullName>
    </recommendedName>
</protein>
<dbReference type="CDD" id="cd01040">
    <property type="entry name" value="Mb-like"/>
    <property type="match status" value="1"/>
</dbReference>
<dbReference type="Gene3D" id="1.10.490.10">
    <property type="entry name" value="Globins"/>
    <property type="match status" value="1"/>
</dbReference>
<evidence type="ECO:0000256" key="1">
    <source>
        <dbReference type="SAM" id="MobiDB-lite"/>
    </source>
</evidence>
<evidence type="ECO:0008006" key="4">
    <source>
        <dbReference type="Google" id="ProtNLM"/>
    </source>
</evidence>
<keyword evidence="3" id="KW-1185">Reference proteome</keyword>
<dbReference type="EnsemblMetazoa" id="GPAI021184-RA">
    <property type="protein sequence ID" value="GPAI021184-PA"/>
    <property type="gene ID" value="GPAI021184"/>
</dbReference>
<dbReference type="AlphaFoldDB" id="A0A1A9ZPQ3"/>
<feature type="compositionally biased region" description="Basic and acidic residues" evidence="1">
    <location>
        <begin position="159"/>
        <end position="173"/>
    </location>
</feature>
<dbReference type="STRING" id="7398.A0A1A9ZPQ3"/>
<name>A0A1A9ZPQ3_GLOPL</name>
<evidence type="ECO:0000313" key="3">
    <source>
        <dbReference type="Proteomes" id="UP000092445"/>
    </source>
</evidence>
<dbReference type="InterPro" id="IPR012292">
    <property type="entry name" value="Globin/Proto"/>
</dbReference>
<dbReference type="SUPFAM" id="SSF46458">
    <property type="entry name" value="Globin-like"/>
    <property type="match status" value="1"/>
</dbReference>
<dbReference type="VEuPathDB" id="VectorBase:GPAI021184"/>
<organism evidence="2 3">
    <name type="scientific">Glossina pallidipes</name>
    <name type="common">Tsetse fly</name>
    <dbReference type="NCBI Taxonomy" id="7398"/>
    <lineage>
        <taxon>Eukaryota</taxon>
        <taxon>Metazoa</taxon>
        <taxon>Ecdysozoa</taxon>
        <taxon>Arthropoda</taxon>
        <taxon>Hexapoda</taxon>
        <taxon>Insecta</taxon>
        <taxon>Pterygota</taxon>
        <taxon>Neoptera</taxon>
        <taxon>Endopterygota</taxon>
        <taxon>Diptera</taxon>
        <taxon>Brachycera</taxon>
        <taxon>Muscomorpha</taxon>
        <taxon>Hippoboscoidea</taxon>
        <taxon>Glossinidae</taxon>
        <taxon>Glossina</taxon>
    </lineage>
</organism>
<dbReference type="GO" id="GO:0020037">
    <property type="term" value="F:heme binding"/>
    <property type="evidence" value="ECO:0007669"/>
    <property type="project" value="InterPro"/>
</dbReference>
<dbReference type="GO" id="GO:0019825">
    <property type="term" value="F:oxygen binding"/>
    <property type="evidence" value="ECO:0007669"/>
    <property type="project" value="InterPro"/>
</dbReference>
<dbReference type="Proteomes" id="UP000092445">
    <property type="component" value="Unassembled WGS sequence"/>
</dbReference>
<sequence length="179" mass="21057">MIDSGIEYPKPLPTLNLENVCNEMGFTPLEIVALQNIWRLFKKRFKYHSMQIFLAFFNQNHKLIERFRLPSGKFQLSHLCQHSEKMLLLHENVIDKCLDNMANFHGIMAEVTVRHRHYGVKYEDINLKTEHVRRYILDYFANQSSPTLVSALAKLSEHLNDRHRPKEGDSKSDESEEDS</sequence>